<dbReference type="Proteomes" id="UP001162162">
    <property type="component" value="Unassembled WGS sequence"/>
</dbReference>
<comment type="caution">
    <text evidence="1">The sequence shown here is derived from an EMBL/GenBank/DDBJ whole genome shotgun (WGS) entry which is preliminary data.</text>
</comment>
<sequence>MSDMSTCAYFFNSDSDDYHFQRFTQTMRIHQMLGAR</sequence>
<organism evidence="1 2">
    <name type="scientific">Aromia moschata</name>
    <dbReference type="NCBI Taxonomy" id="1265417"/>
    <lineage>
        <taxon>Eukaryota</taxon>
        <taxon>Metazoa</taxon>
        <taxon>Ecdysozoa</taxon>
        <taxon>Arthropoda</taxon>
        <taxon>Hexapoda</taxon>
        <taxon>Insecta</taxon>
        <taxon>Pterygota</taxon>
        <taxon>Neoptera</taxon>
        <taxon>Endopterygota</taxon>
        <taxon>Coleoptera</taxon>
        <taxon>Polyphaga</taxon>
        <taxon>Cucujiformia</taxon>
        <taxon>Chrysomeloidea</taxon>
        <taxon>Cerambycidae</taxon>
        <taxon>Cerambycinae</taxon>
        <taxon>Callichromatini</taxon>
        <taxon>Aromia</taxon>
    </lineage>
</organism>
<keyword evidence="2" id="KW-1185">Reference proteome</keyword>
<accession>A0AAV8YL81</accession>
<proteinExistence type="predicted"/>
<dbReference type="EMBL" id="JAPWTK010000077">
    <property type="protein sequence ID" value="KAJ8951929.1"/>
    <property type="molecule type" value="Genomic_DNA"/>
</dbReference>
<dbReference type="AlphaFoldDB" id="A0AAV8YL81"/>
<protein>
    <submittedName>
        <fullName evidence="1">Uncharacterized protein</fullName>
    </submittedName>
</protein>
<reference evidence="1" key="1">
    <citation type="journal article" date="2023" name="Insect Mol. Biol.">
        <title>Genome sequencing provides insights into the evolution of gene families encoding plant cell wall-degrading enzymes in longhorned beetles.</title>
        <authorList>
            <person name="Shin N.R."/>
            <person name="Okamura Y."/>
            <person name="Kirsch R."/>
            <person name="Pauchet Y."/>
        </authorList>
    </citation>
    <scope>NUCLEOTIDE SEQUENCE</scope>
    <source>
        <strain evidence="1">AMC_N1</strain>
    </source>
</reference>
<evidence type="ECO:0000313" key="1">
    <source>
        <dbReference type="EMBL" id="KAJ8951929.1"/>
    </source>
</evidence>
<gene>
    <name evidence="1" type="ORF">NQ318_013595</name>
</gene>
<evidence type="ECO:0000313" key="2">
    <source>
        <dbReference type="Proteomes" id="UP001162162"/>
    </source>
</evidence>
<name>A0AAV8YL81_9CUCU</name>